<dbReference type="SUPFAM" id="SSF54427">
    <property type="entry name" value="NTF2-like"/>
    <property type="match status" value="1"/>
</dbReference>
<proteinExistence type="predicted"/>
<protein>
    <submittedName>
        <fullName evidence="3">Nuclear transport factor 2 family protein</fullName>
    </submittedName>
</protein>
<keyword evidence="4" id="KW-1185">Reference proteome</keyword>
<reference evidence="3" key="1">
    <citation type="submission" date="2021-01" db="EMBL/GenBank/DDBJ databases">
        <title>WGS of actinomycetes isolated from Thailand.</title>
        <authorList>
            <person name="Thawai C."/>
        </authorList>
    </citation>
    <scope>NUCLEOTIDE SEQUENCE</scope>
    <source>
        <strain evidence="3">RCU-197</strain>
    </source>
</reference>
<evidence type="ECO:0000313" key="3">
    <source>
        <dbReference type="EMBL" id="MBL1084961.1"/>
    </source>
</evidence>
<evidence type="ECO:0000313" key="4">
    <source>
        <dbReference type="Proteomes" id="UP000661858"/>
    </source>
</evidence>
<comment type="caution">
    <text evidence="3">The sequence shown here is derived from an EMBL/GenBank/DDBJ whole genome shotgun (WGS) entry which is preliminary data.</text>
</comment>
<dbReference type="InterPro" id="IPR037401">
    <property type="entry name" value="SnoaL-like"/>
</dbReference>
<gene>
    <name evidence="3" type="ORF">JK359_23810</name>
</gene>
<dbReference type="Proteomes" id="UP000661858">
    <property type="component" value="Unassembled WGS sequence"/>
</dbReference>
<name>A0A937EMU4_9ACTN</name>
<feature type="signal peptide" evidence="1">
    <location>
        <begin position="1"/>
        <end position="32"/>
    </location>
</feature>
<organism evidence="3 4">
    <name type="scientific">Streptomyces actinomycinicus</name>
    <dbReference type="NCBI Taxonomy" id="1695166"/>
    <lineage>
        <taxon>Bacteria</taxon>
        <taxon>Bacillati</taxon>
        <taxon>Actinomycetota</taxon>
        <taxon>Actinomycetes</taxon>
        <taxon>Kitasatosporales</taxon>
        <taxon>Streptomycetaceae</taxon>
        <taxon>Streptomyces</taxon>
    </lineage>
</organism>
<dbReference type="InterPro" id="IPR032710">
    <property type="entry name" value="NTF2-like_dom_sf"/>
</dbReference>
<dbReference type="AlphaFoldDB" id="A0A937EMU4"/>
<dbReference type="Pfam" id="PF12680">
    <property type="entry name" value="SnoaL_2"/>
    <property type="match status" value="1"/>
</dbReference>
<dbReference type="EMBL" id="JAERRK010000013">
    <property type="protein sequence ID" value="MBL1084961.1"/>
    <property type="molecule type" value="Genomic_DNA"/>
</dbReference>
<dbReference type="Gene3D" id="3.10.450.50">
    <property type="match status" value="1"/>
</dbReference>
<evidence type="ECO:0000256" key="1">
    <source>
        <dbReference type="SAM" id="SignalP"/>
    </source>
</evidence>
<feature type="domain" description="SnoaL-like" evidence="2">
    <location>
        <begin position="54"/>
        <end position="138"/>
    </location>
</feature>
<feature type="chain" id="PRO_5036991748" evidence="1">
    <location>
        <begin position="33"/>
        <end position="186"/>
    </location>
</feature>
<dbReference type="RefSeq" id="WP_201839186.1">
    <property type="nucleotide sequence ID" value="NZ_JAERRK010000013.1"/>
</dbReference>
<sequence>MTLRPARRSLFRAGVAAVPLLTATQLAGQAAAAPSGEPARAQALTCAFVSRWTTAYLEAWRTKDDAAAVRLFSPDAVYEAVPGDESQTYRGRDAIGRYWRDVTSGQSDIGYRQGTPVVTGDRAAVEMWVTLRAPAANPDGEHWITLIETNVLTFGTVGSERLCTRNSEYWILRTGRHEPPQGWGRA</sequence>
<evidence type="ECO:0000259" key="2">
    <source>
        <dbReference type="Pfam" id="PF12680"/>
    </source>
</evidence>
<keyword evidence="1" id="KW-0732">Signal</keyword>
<accession>A0A937EMU4</accession>